<evidence type="ECO:0000313" key="2">
    <source>
        <dbReference type="Proteomes" id="UP000235371"/>
    </source>
</evidence>
<dbReference type="AlphaFoldDB" id="A0A2J6TT17"/>
<dbReference type="Proteomes" id="UP000235371">
    <property type="component" value="Unassembled WGS sequence"/>
</dbReference>
<dbReference type="InParanoid" id="A0A2J6TT17"/>
<feature type="non-terminal residue" evidence="1">
    <location>
        <position position="71"/>
    </location>
</feature>
<evidence type="ECO:0000313" key="1">
    <source>
        <dbReference type="EMBL" id="PMD66157.1"/>
    </source>
</evidence>
<organism evidence="1 2">
    <name type="scientific">Hyaloscypha bicolor E</name>
    <dbReference type="NCBI Taxonomy" id="1095630"/>
    <lineage>
        <taxon>Eukaryota</taxon>
        <taxon>Fungi</taxon>
        <taxon>Dikarya</taxon>
        <taxon>Ascomycota</taxon>
        <taxon>Pezizomycotina</taxon>
        <taxon>Leotiomycetes</taxon>
        <taxon>Helotiales</taxon>
        <taxon>Hyaloscyphaceae</taxon>
        <taxon>Hyaloscypha</taxon>
        <taxon>Hyaloscypha bicolor</taxon>
    </lineage>
</organism>
<keyword evidence="2" id="KW-1185">Reference proteome</keyword>
<reference evidence="1 2" key="1">
    <citation type="submission" date="2016-04" db="EMBL/GenBank/DDBJ databases">
        <title>A degradative enzymes factory behind the ericoid mycorrhizal symbiosis.</title>
        <authorList>
            <consortium name="DOE Joint Genome Institute"/>
            <person name="Martino E."/>
            <person name="Morin E."/>
            <person name="Grelet G."/>
            <person name="Kuo A."/>
            <person name="Kohler A."/>
            <person name="Daghino S."/>
            <person name="Barry K."/>
            <person name="Choi C."/>
            <person name="Cichocki N."/>
            <person name="Clum A."/>
            <person name="Copeland A."/>
            <person name="Hainaut M."/>
            <person name="Haridas S."/>
            <person name="Labutti K."/>
            <person name="Lindquist E."/>
            <person name="Lipzen A."/>
            <person name="Khouja H.-R."/>
            <person name="Murat C."/>
            <person name="Ohm R."/>
            <person name="Olson A."/>
            <person name="Spatafora J."/>
            <person name="Veneault-Fourrey C."/>
            <person name="Henrissat B."/>
            <person name="Grigoriev I."/>
            <person name="Martin F."/>
            <person name="Perotto S."/>
        </authorList>
    </citation>
    <scope>NUCLEOTIDE SEQUENCE [LARGE SCALE GENOMIC DNA]</scope>
    <source>
        <strain evidence="1 2">E</strain>
    </source>
</reference>
<dbReference type="RefSeq" id="XP_024743061.1">
    <property type="nucleotide sequence ID" value="XM_024879199.1"/>
</dbReference>
<name>A0A2J6TT17_9HELO</name>
<gene>
    <name evidence="1" type="ORF">K444DRAFT_607591</name>
</gene>
<protein>
    <submittedName>
        <fullName evidence="1">Uncharacterized protein</fullName>
    </submittedName>
</protein>
<proteinExistence type="predicted"/>
<accession>A0A2J6TT17</accession>
<dbReference type="EMBL" id="KZ613745">
    <property type="protein sequence ID" value="PMD66157.1"/>
    <property type="molecule type" value="Genomic_DNA"/>
</dbReference>
<sequence length="71" mass="7913">MAMWQMGQRSRLLQAVGRGGGSTGRCSVWTDFRVLEADGRPAVKQGSYPIRRACGRRTLRPSFHVHVRSGL</sequence>
<dbReference type="GeneID" id="36587276"/>